<dbReference type="Proteomes" id="UP001165396">
    <property type="component" value="Unassembled WGS sequence"/>
</dbReference>
<evidence type="ECO:0000256" key="11">
    <source>
        <dbReference type="ARBA" id="ARBA00022825"/>
    </source>
</evidence>
<feature type="domain" description="PDZ" evidence="15">
    <location>
        <begin position="349"/>
        <end position="456"/>
    </location>
</feature>
<keyword evidence="10 16" id="KW-0378">Hydrolase</keyword>
<feature type="chain" id="PRO_5047175495" description="Probable periplasmic serine endoprotease DegP-like" evidence="14">
    <location>
        <begin position="28"/>
        <end position="474"/>
    </location>
</feature>
<keyword evidence="7 14" id="KW-0732">Signal</keyword>
<comment type="caution">
    <text evidence="16">The sequence shown here is derived from an EMBL/GenBank/DDBJ whole genome shotgun (WGS) entry which is preliminary data.</text>
</comment>
<evidence type="ECO:0000256" key="13">
    <source>
        <dbReference type="ARBA" id="ARBA00032850"/>
    </source>
</evidence>
<dbReference type="InterPro" id="IPR001940">
    <property type="entry name" value="Peptidase_S1C"/>
</dbReference>
<evidence type="ECO:0000256" key="3">
    <source>
        <dbReference type="ARBA" id="ARBA00010541"/>
    </source>
</evidence>
<evidence type="ECO:0000313" key="17">
    <source>
        <dbReference type="Proteomes" id="UP001165396"/>
    </source>
</evidence>
<evidence type="ECO:0000256" key="14">
    <source>
        <dbReference type="SAM" id="SignalP"/>
    </source>
</evidence>
<gene>
    <name evidence="16" type="ORF">NTA49_07395</name>
</gene>
<reference evidence="16" key="1">
    <citation type="submission" date="2022-07" db="EMBL/GenBank/DDBJ databases">
        <title>Pseudosulfitobacter sp. strain AP-MA-4, whole genome sequence.</title>
        <authorList>
            <person name="Jiang Y."/>
        </authorList>
    </citation>
    <scope>NUCLEOTIDE SEQUENCE</scope>
    <source>
        <strain evidence="16">AP-MA-4</strain>
    </source>
</reference>
<dbReference type="NCBIfam" id="TIGR02037">
    <property type="entry name" value="degP_htrA_DO"/>
    <property type="match status" value="1"/>
</dbReference>
<dbReference type="InterPro" id="IPR009003">
    <property type="entry name" value="Peptidase_S1_PA"/>
</dbReference>
<comment type="subcellular location">
    <subcellularLocation>
        <location evidence="2">Periplasm</location>
    </subcellularLocation>
</comment>
<keyword evidence="11" id="KW-0720">Serine protease</keyword>
<evidence type="ECO:0000256" key="9">
    <source>
        <dbReference type="ARBA" id="ARBA00022764"/>
    </source>
</evidence>
<evidence type="ECO:0000256" key="8">
    <source>
        <dbReference type="ARBA" id="ARBA00022737"/>
    </source>
</evidence>
<dbReference type="PANTHER" id="PTHR22939:SF130">
    <property type="entry name" value="PERIPLASMIC SERINE ENDOPROTEASE DEGP-LIKE-RELATED"/>
    <property type="match status" value="1"/>
</dbReference>
<comment type="similarity">
    <text evidence="3">Belongs to the peptidase S1C family.</text>
</comment>
<dbReference type="PROSITE" id="PS50106">
    <property type="entry name" value="PDZ"/>
    <property type="match status" value="2"/>
</dbReference>
<dbReference type="SUPFAM" id="SSF50156">
    <property type="entry name" value="PDZ domain-like"/>
    <property type="match status" value="2"/>
</dbReference>
<protein>
    <recommendedName>
        <fullName evidence="5">Probable periplasmic serine endoprotease DegP-like</fullName>
        <ecNumber evidence="4">3.4.21.107</ecNumber>
    </recommendedName>
    <alternativeName>
        <fullName evidence="13">Protease Do</fullName>
    </alternativeName>
</protein>
<organism evidence="16 17">
    <name type="scientific">Pseudosulfitobacter koreensis</name>
    <dbReference type="NCBI Taxonomy" id="2968472"/>
    <lineage>
        <taxon>Bacteria</taxon>
        <taxon>Pseudomonadati</taxon>
        <taxon>Pseudomonadota</taxon>
        <taxon>Alphaproteobacteria</taxon>
        <taxon>Rhodobacterales</taxon>
        <taxon>Roseobacteraceae</taxon>
        <taxon>Pseudosulfitobacter</taxon>
    </lineage>
</organism>
<dbReference type="Pfam" id="PF13180">
    <property type="entry name" value="PDZ_2"/>
    <property type="match status" value="2"/>
</dbReference>
<feature type="domain" description="PDZ" evidence="15">
    <location>
        <begin position="254"/>
        <end position="316"/>
    </location>
</feature>
<evidence type="ECO:0000256" key="12">
    <source>
        <dbReference type="ARBA" id="ARBA00023016"/>
    </source>
</evidence>
<evidence type="ECO:0000256" key="6">
    <source>
        <dbReference type="ARBA" id="ARBA00022670"/>
    </source>
</evidence>
<keyword evidence="9" id="KW-0574">Periplasm</keyword>
<dbReference type="CDD" id="cd10839">
    <property type="entry name" value="cpPDZ1_DegP-like"/>
    <property type="match status" value="1"/>
</dbReference>
<name>A0ABT1YZR8_9RHOB</name>
<evidence type="ECO:0000256" key="1">
    <source>
        <dbReference type="ARBA" id="ARBA00001772"/>
    </source>
</evidence>
<keyword evidence="17" id="KW-1185">Reference proteome</keyword>
<dbReference type="Pfam" id="PF13365">
    <property type="entry name" value="Trypsin_2"/>
    <property type="match status" value="1"/>
</dbReference>
<keyword evidence="8" id="KW-0677">Repeat</keyword>
<keyword evidence="12" id="KW-0346">Stress response</keyword>
<dbReference type="PANTHER" id="PTHR22939">
    <property type="entry name" value="SERINE PROTEASE FAMILY S1C HTRA-RELATED"/>
    <property type="match status" value="1"/>
</dbReference>
<dbReference type="Gene3D" id="2.40.10.120">
    <property type="match status" value="1"/>
</dbReference>
<evidence type="ECO:0000256" key="10">
    <source>
        <dbReference type="ARBA" id="ARBA00022801"/>
    </source>
</evidence>
<evidence type="ECO:0000256" key="7">
    <source>
        <dbReference type="ARBA" id="ARBA00022729"/>
    </source>
</evidence>
<dbReference type="SUPFAM" id="SSF50494">
    <property type="entry name" value="Trypsin-like serine proteases"/>
    <property type="match status" value="1"/>
</dbReference>
<dbReference type="SMART" id="SM00228">
    <property type="entry name" value="PDZ"/>
    <property type="match status" value="2"/>
</dbReference>
<evidence type="ECO:0000259" key="15">
    <source>
        <dbReference type="PROSITE" id="PS50106"/>
    </source>
</evidence>
<feature type="signal peptide" evidence="14">
    <location>
        <begin position="1"/>
        <end position="27"/>
    </location>
</feature>
<dbReference type="InterPro" id="IPR036034">
    <property type="entry name" value="PDZ_sf"/>
</dbReference>
<evidence type="ECO:0000256" key="5">
    <source>
        <dbReference type="ARBA" id="ARBA00013958"/>
    </source>
</evidence>
<dbReference type="EMBL" id="JANKJG010000004">
    <property type="protein sequence ID" value="MCR8826357.1"/>
    <property type="molecule type" value="Genomic_DNA"/>
</dbReference>
<dbReference type="EC" id="3.4.21.107" evidence="4"/>
<keyword evidence="6" id="KW-0645">Protease</keyword>
<evidence type="ECO:0000313" key="16">
    <source>
        <dbReference type="EMBL" id="MCR8826357.1"/>
    </source>
</evidence>
<comment type="catalytic activity">
    <reaction evidence="1">
        <text>Acts on substrates that are at least partially unfolded. The cleavage site P1 residue is normally between a pair of hydrophobic residues, such as Val-|-Val.</text>
        <dbReference type="EC" id="3.4.21.107"/>
    </reaction>
</comment>
<dbReference type="GO" id="GO:0016787">
    <property type="term" value="F:hydrolase activity"/>
    <property type="evidence" value="ECO:0007669"/>
    <property type="project" value="UniProtKB-KW"/>
</dbReference>
<dbReference type="Gene3D" id="2.30.42.10">
    <property type="match status" value="2"/>
</dbReference>
<dbReference type="InterPro" id="IPR001478">
    <property type="entry name" value="PDZ"/>
</dbReference>
<evidence type="ECO:0000256" key="4">
    <source>
        <dbReference type="ARBA" id="ARBA00013035"/>
    </source>
</evidence>
<accession>A0ABT1YZR8</accession>
<dbReference type="InterPro" id="IPR011782">
    <property type="entry name" value="Pept_S1C_Do"/>
</dbReference>
<dbReference type="PRINTS" id="PR00834">
    <property type="entry name" value="PROTEASES2C"/>
</dbReference>
<sequence length="474" mass="48037">MNIPTFSGISAVAVAATLALTPAPSIAQEANVSPPQDFTEIVAELSPAVVGITARGVAAPRRAMPGQGMPGPFGQTPEGQTPQRETVAGGSGFMISDEGYIVTNNHVVEGATQLEILLEDGSTRAAELIGTDPATDIAVLQIADASDIAVASWGDSDAMQPGAWTIAIGSPFGLGGTVTVGVLSATSRVIGAGPYDAFLQTDASINSGNSGGPLFNTSGEVIGVNTAIFSPGGGNVGIGFAVPTSIAQNVVQQLIDTGEVERGFIGVNLQGVTDPLARAIGLEDTQGAIVTRVEPGAPAEAAGIRAGDVILSIDGTMAEDARDISRMVADIAPGSEVPVTVFRDGEQIEVTLTLAERNAAAQPESTEMPAESAMLGLAVSPVPELVRRNLGLQEGEALMVQNVQSGSPAAEAGLRQGDVILSAGDESISSADVLSEAWSEARAAGRPLLLQVNRGGNTVYLAVEPDDDAGEGQN</sequence>
<dbReference type="RefSeq" id="WP_258294047.1">
    <property type="nucleotide sequence ID" value="NZ_JANKJG010000004.1"/>
</dbReference>
<evidence type="ECO:0000256" key="2">
    <source>
        <dbReference type="ARBA" id="ARBA00004418"/>
    </source>
</evidence>
<proteinExistence type="inferred from homology"/>